<dbReference type="SMART" id="SM00862">
    <property type="entry name" value="Trans_reg_C"/>
    <property type="match status" value="1"/>
</dbReference>
<dbReference type="InterPro" id="IPR041664">
    <property type="entry name" value="AAA_16"/>
</dbReference>
<sequence length="1151" mass="120903">MQVRVLGDLEVLVDDVPLELGGPKPRALLALLVVGEGRPVSIEHLIDQIWGDEPPERVEASLQSYVARLRRVLEPARDARAAARVLRTHPGGYSLDLPPDAVDARRFTALLGRGRDRAAPDPGAAEGLLGKALDLWRGDAFAGLPGSALAAEAVRLDELRAGALEDLWELRVRAGRHPEAVAELEHLVTLHPLRERLWALLARALYGAHRQGDALAALRRARDHLADELGVDPGPELRRVEELVLRQDPELDAPAPPPARALAASAATPGSAGAPTPPTPPTPPAPSASPVASAAPAVPAAPVLLAAPARTTPPTVPDTEPLVGRDGVLDDLTAVLGEAAGQGRGRLVLVTGEPGIGKTSLLRALAGRAAALGMRCGAGTWETEAVPALWGWTHAVGEALGAADVLVAATGDDVDAASVSVRQADALVATLQGGQATLLLLDDVHWADADSLRLLLRVAARVRSVPLVVVAGLRSSEADHGPAVASMLAGLARLDPVRVELGGLDVAAVTDWVAGRAGVEVGAEVAAALVDRSGGNPLYVGELVRLLVGHGALGSLDAPAWRTVPDNVRDLVRHRTAGLPTGSAHVLRTAAVAGRVFDLLVVERACGEDGATVDEAVESALVLGLVEADDVGRYRFTHALVRDALYAMVPPPTRARTHAAVATALEDRYAGAVGAHVSELAEHYRLAGPALARSAWLFATRAAEAAAAQSAWDEALRLHDLAATLQESDAAATPVEREGVLLGRSAALLRLGHPIQAWPVVSEAARSALARGDVDAAATALISITLGSVWGWRQTSEYDEDAVALWERVLDLLPADREATRAHVRAAVAAELLYVPGAAGRATALADTAVSTVRRCGASPAQRLHVLRLALQAMPRPDLLHHRAALHDEFVELADAVGDTSALSTGLTGRASDRVDLGRLAEGREDIARADAIARRHRLPQNVVIAGWARATLHQLDGDEAAAEAVIAETAALDATLSMAGHGIPLYKRSILRLIDGRLPELEPELRAAASSPLFRDMHALALVEAGRHDEARTLLGPWSEQPPVPWNYLWVIFTVVRARLWCRLGDPDAVAALRADLTPFADRFATGSVAVAFLGSVELALAELAATAGERDAATEHLAHARRVHEELGLDLWVRLTDELGDRLGLSGGG</sequence>
<dbReference type="Pfam" id="PF03704">
    <property type="entry name" value="BTAD"/>
    <property type="match status" value="1"/>
</dbReference>
<evidence type="ECO:0000256" key="5">
    <source>
        <dbReference type="PROSITE-ProRule" id="PRU01091"/>
    </source>
</evidence>
<evidence type="ECO:0000259" key="7">
    <source>
        <dbReference type="PROSITE" id="PS51755"/>
    </source>
</evidence>
<dbReference type="RefSeq" id="WP_345201258.1">
    <property type="nucleotide sequence ID" value="NZ_BAABGM010000001.1"/>
</dbReference>
<keyword evidence="4" id="KW-0804">Transcription</keyword>
<dbReference type="Pfam" id="PF00486">
    <property type="entry name" value="Trans_reg_C"/>
    <property type="match status" value="1"/>
</dbReference>
<protein>
    <recommendedName>
        <fullName evidence="7">OmpR/PhoB-type domain-containing protein</fullName>
    </recommendedName>
</protein>
<gene>
    <name evidence="8" type="ORF">GCM10023168_01720</name>
</gene>
<evidence type="ECO:0000256" key="3">
    <source>
        <dbReference type="ARBA" id="ARBA00023125"/>
    </source>
</evidence>
<dbReference type="CDD" id="cd15831">
    <property type="entry name" value="BTAD"/>
    <property type="match status" value="1"/>
</dbReference>
<feature type="domain" description="OmpR/PhoB-type" evidence="7">
    <location>
        <begin position="1"/>
        <end position="97"/>
    </location>
</feature>
<dbReference type="Gene3D" id="3.40.50.300">
    <property type="entry name" value="P-loop containing nucleotide triphosphate hydrolases"/>
    <property type="match status" value="1"/>
</dbReference>
<dbReference type="SMART" id="SM01043">
    <property type="entry name" value="BTAD"/>
    <property type="match status" value="1"/>
</dbReference>
<feature type="region of interest" description="Disordered" evidence="6">
    <location>
        <begin position="248"/>
        <end position="293"/>
    </location>
</feature>
<evidence type="ECO:0000313" key="9">
    <source>
        <dbReference type="Proteomes" id="UP001500945"/>
    </source>
</evidence>
<keyword evidence="3 5" id="KW-0238">DNA-binding</keyword>
<keyword evidence="9" id="KW-1185">Reference proteome</keyword>
<feature type="DNA-binding region" description="OmpR/PhoB-type" evidence="5">
    <location>
        <begin position="1"/>
        <end position="97"/>
    </location>
</feature>
<dbReference type="InterPro" id="IPR003593">
    <property type="entry name" value="AAA+_ATPase"/>
</dbReference>
<dbReference type="InterPro" id="IPR036388">
    <property type="entry name" value="WH-like_DNA-bd_sf"/>
</dbReference>
<dbReference type="InterPro" id="IPR011990">
    <property type="entry name" value="TPR-like_helical_dom_sf"/>
</dbReference>
<proteinExistence type="inferred from homology"/>
<dbReference type="InterPro" id="IPR005158">
    <property type="entry name" value="BTAD"/>
</dbReference>
<dbReference type="InterPro" id="IPR016032">
    <property type="entry name" value="Sig_transdc_resp-reg_C-effctor"/>
</dbReference>
<keyword evidence="2" id="KW-0805">Transcription regulation</keyword>
<dbReference type="SUPFAM" id="SSF52540">
    <property type="entry name" value="P-loop containing nucleoside triphosphate hydrolases"/>
    <property type="match status" value="1"/>
</dbReference>
<dbReference type="PANTHER" id="PTHR35807:SF1">
    <property type="entry name" value="TRANSCRIPTIONAL REGULATOR REDD"/>
    <property type="match status" value="1"/>
</dbReference>
<comment type="similarity">
    <text evidence="1">Belongs to the AfsR/DnrI/RedD regulatory family.</text>
</comment>
<feature type="compositionally biased region" description="Low complexity" evidence="6">
    <location>
        <begin position="260"/>
        <end position="274"/>
    </location>
</feature>
<evidence type="ECO:0000256" key="6">
    <source>
        <dbReference type="SAM" id="MobiDB-lite"/>
    </source>
</evidence>
<dbReference type="SMART" id="SM00382">
    <property type="entry name" value="AAA"/>
    <property type="match status" value="1"/>
</dbReference>
<dbReference type="Gene3D" id="1.25.40.10">
    <property type="entry name" value="Tetratricopeptide repeat domain"/>
    <property type="match status" value="1"/>
</dbReference>
<dbReference type="Gene3D" id="1.10.10.10">
    <property type="entry name" value="Winged helix-like DNA-binding domain superfamily/Winged helix DNA-binding domain"/>
    <property type="match status" value="1"/>
</dbReference>
<organism evidence="8 9">
    <name type="scientific">Fodinibacter luteus</name>
    <dbReference type="NCBI Taxonomy" id="552064"/>
    <lineage>
        <taxon>Bacteria</taxon>
        <taxon>Bacillati</taxon>
        <taxon>Actinomycetota</taxon>
        <taxon>Actinomycetes</taxon>
        <taxon>Micrococcales</taxon>
        <taxon>Intrasporangiaceae</taxon>
        <taxon>Fodinibacter (ex Wang et al. 2009)</taxon>
    </lineage>
</organism>
<name>A0ABP8JWJ0_9MICO</name>
<accession>A0ABP8JWJ0</accession>
<comment type="caution">
    <text evidence="8">The sequence shown here is derived from an EMBL/GenBank/DDBJ whole genome shotgun (WGS) entry which is preliminary data.</text>
</comment>
<evidence type="ECO:0000256" key="1">
    <source>
        <dbReference type="ARBA" id="ARBA00005820"/>
    </source>
</evidence>
<dbReference type="InterPro" id="IPR001867">
    <property type="entry name" value="OmpR/PhoB-type_DNA-bd"/>
</dbReference>
<dbReference type="Proteomes" id="UP001500945">
    <property type="component" value="Unassembled WGS sequence"/>
</dbReference>
<evidence type="ECO:0000256" key="4">
    <source>
        <dbReference type="ARBA" id="ARBA00023163"/>
    </source>
</evidence>
<dbReference type="SUPFAM" id="SSF48452">
    <property type="entry name" value="TPR-like"/>
    <property type="match status" value="1"/>
</dbReference>
<dbReference type="SUPFAM" id="SSF46894">
    <property type="entry name" value="C-terminal effector domain of the bipartite response regulators"/>
    <property type="match status" value="1"/>
</dbReference>
<evidence type="ECO:0000313" key="8">
    <source>
        <dbReference type="EMBL" id="GAA4397085.1"/>
    </source>
</evidence>
<evidence type="ECO:0000256" key="2">
    <source>
        <dbReference type="ARBA" id="ARBA00023015"/>
    </source>
</evidence>
<dbReference type="PANTHER" id="PTHR35807">
    <property type="entry name" value="TRANSCRIPTIONAL REGULATOR REDD-RELATED"/>
    <property type="match status" value="1"/>
</dbReference>
<dbReference type="Pfam" id="PF13191">
    <property type="entry name" value="AAA_16"/>
    <property type="match status" value="1"/>
</dbReference>
<reference evidence="9" key="1">
    <citation type="journal article" date="2019" name="Int. J. Syst. Evol. Microbiol.">
        <title>The Global Catalogue of Microorganisms (GCM) 10K type strain sequencing project: providing services to taxonomists for standard genome sequencing and annotation.</title>
        <authorList>
            <consortium name="The Broad Institute Genomics Platform"/>
            <consortium name="The Broad Institute Genome Sequencing Center for Infectious Disease"/>
            <person name="Wu L."/>
            <person name="Ma J."/>
        </authorList>
    </citation>
    <scope>NUCLEOTIDE SEQUENCE [LARGE SCALE GENOMIC DNA]</scope>
    <source>
        <strain evidence="9">JCM 17809</strain>
    </source>
</reference>
<dbReference type="PROSITE" id="PS51755">
    <property type="entry name" value="OMPR_PHOB"/>
    <property type="match status" value="1"/>
</dbReference>
<feature type="compositionally biased region" description="Pro residues" evidence="6">
    <location>
        <begin position="275"/>
        <end position="287"/>
    </location>
</feature>
<dbReference type="InterPro" id="IPR051677">
    <property type="entry name" value="AfsR-DnrI-RedD_regulator"/>
</dbReference>
<dbReference type="EMBL" id="BAABGM010000001">
    <property type="protein sequence ID" value="GAA4397085.1"/>
    <property type="molecule type" value="Genomic_DNA"/>
</dbReference>
<dbReference type="InterPro" id="IPR027417">
    <property type="entry name" value="P-loop_NTPase"/>
</dbReference>